<protein>
    <recommendedName>
        <fullName evidence="3">beta-N-acetylhexosaminidase</fullName>
        <ecNumber evidence="3">3.2.1.52</ecNumber>
    </recommendedName>
</protein>
<dbReference type="Proteomes" id="UP000220251">
    <property type="component" value="Unassembled WGS sequence"/>
</dbReference>
<dbReference type="AlphaFoldDB" id="A0A0H5DPR5"/>
<dbReference type="InterPro" id="IPR001764">
    <property type="entry name" value="Glyco_hydro_3_N"/>
</dbReference>
<dbReference type="InterPro" id="IPR017853">
    <property type="entry name" value="GH"/>
</dbReference>
<name>A0A0H5DPR5_9BACT</name>
<dbReference type="EC" id="3.2.1.52" evidence="3"/>
<dbReference type="GO" id="GO:0009254">
    <property type="term" value="P:peptidoglycan turnover"/>
    <property type="evidence" value="ECO:0007669"/>
    <property type="project" value="TreeGrafter"/>
</dbReference>
<dbReference type="Gene3D" id="3.40.50.1700">
    <property type="entry name" value="Glycoside hydrolase family 3 C-terminal domain"/>
    <property type="match status" value="1"/>
</dbReference>
<keyword evidence="8" id="KW-1185">Reference proteome</keyword>
<reference evidence="8" key="1">
    <citation type="submission" date="2015-06" db="EMBL/GenBank/DDBJ databases">
        <authorList>
            <person name="Bertelli C."/>
        </authorList>
    </citation>
    <scope>NUCLEOTIDE SEQUENCE [LARGE SCALE GENOMIC DNA]</scope>
    <source>
        <strain evidence="8">CRIB-30</strain>
    </source>
</reference>
<keyword evidence="5" id="KW-0326">Glycosidase</keyword>
<sequence length="592" mass="65162">MTDYRKLLGKRPFVRHNCLPYIQSITHKIFQIKTSPRICPLGNRLSFTFLKLMHWLALMLSANSCYGGLIDELSLEEKVGQLLMVHFYGQSANKDSDYLIQDIGVGGIVYFNWCNELKSPMQVQQLSNTLQETAKATLHGIPLFISVDQEGGPINRLKNGFTAFPSNSAVAKTKNPSLAKKAALAIGSELKAVGINMTLGPVADVNVNLENPIIGVRSFGKDPQTVALFAQEALQGYKDAGVIAVLKHFPGHGDVTVDSHQSLPVIKKSFEELSNIELYPFRELKDKTPAIMTAHLMVPCLDPSFCTTLSPLITTDLLKKHLGYSGLVMTDSLVMGALLESCPNHVEASIRAFLAGADILILGGKRFIDETGIEFNLDDIREIHEGLVEAVCQGRIPLSKINESVEKIIHLKEEYRLFSFDLPDERAIIEDVQTEASRLLAKEIAGLSLKTDGHPGSFAIPFSNATIAVFAPSIVQFDLGRTSIVNLGKKTTLFYYPTLDPTPMDVEAALQVAAESEILVLCTYNAWKYQAQLNVVKALAALKKTLIILALRDPQDISFIGDTKMVITTYSPDSNSIQTAIEMLSSKRYQCD</sequence>
<evidence type="ECO:0000256" key="3">
    <source>
        <dbReference type="ARBA" id="ARBA00012663"/>
    </source>
</evidence>
<proteinExistence type="inferred from homology"/>
<organism evidence="7 8">
    <name type="scientific">Estrella lausannensis</name>
    <dbReference type="NCBI Taxonomy" id="483423"/>
    <lineage>
        <taxon>Bacteria</taxon>
        <taxon>Pseudomonadati</taxon>
        <taxon>Chlamydiota</taxon>
        <taxon>Chlamydiia</taxon>
        <taxon>Parachlamydiales</taxon>
        <taxon>Candidatus Criblamydiaceae</taxon>
        <taxon>Estrella</taxon>
    </lineage>
</organism>
<feature type="domain" description="Glycoside hydrolase family 3 N-terminal" evidence="6">
    <location>
        <begin position="75"/>
        <end position="410"/>
    </location>
</feature>
<evidence type="ECO:0000313" key="8">
    <source>
        <dbReference type="Proteomes" id="UP000220251"/>
    </source>
</evidence>
<dbReference type="Gene3D" id="3.20.20.300">
    <property type="entry name" value="Glycoside hydrolase, family 3, N-terminal domain"/>
    <property type="match status" value="1"/>
</dbReference>
<evidence type="ECO:0000259" key="6">
    <source>
        <dbReference type="Pfam" id="PF00933"/>
    </source>
</evidence>
<dbReference type="PRINTS" id="PR00133">
    <property type="entry name" value="GLHYDRLASE3"/>
</dbReference>
<evidence type="ECO:0000256" key="2">
    <source>
        <dbReference type="ARBA" id="ARBA00005336"/>
    </source>
</evidence>
<dbReference type="GO" id="GO:0005975">
    <property type="term" value="P:carbohydrate metabolic process"/>
    <property type="evidence" value="ECO:0007669"/>
    <property type="project" value="InterPro"/>
</dbReference>
<comment type="similarity">
    <text evidence="2">Belongs to the glycosyl hydrolase 3 family.</text>
</comment>
<dbReference type="GO" id="GO:0004563">
    <property type="term" value="F:beta-N-acetylhexosaminidase activity"/>
    <property type="evidence" value="ECO:0007669"/>
    <property type="project" value="UniProtKB-EC"/>
</dbReference>
<accession>A0A0H5DPR5</accession>
<dbReference type="InterPro" id="IPR036881">
    <property type="entry name" value="Glyco_hydro_3_C_sf"/>
</dbReference>
<keyword evidence="4" id="KW-0378">Hydrolase</keyword>
<dbReference type="PANTHER" id="PTHR30480">
    <property type="entry name" value="BETA-HEXOSAMINIDASE-RELATED"/>
    <property type="match status" value="1"/>
</dbReference>
<gene>
    <name evidence="7" type="ORF">ELAC_0127</name>
</gene>
<evidence type="ECO:0000256" key="1">
    <source>
        <dbReference type="ARBA" id="ARBA00001231"/>
    </source>
</evidence>
<comment type="catalytic activity">
    <reaction evidence="1">
        <text>Hydrolysis of terminal non-reducing N-acetyl-D-hexosamine residues in N-acetyl-beta-D-hexosaminides.</text>
        <dbReference type="EC" id="3.2.1.52"/>
    </reaction>
</comment>
<dbReference type="PANTHER" id="PTHR30480:SF13">
    <property type="entry name" value="BETA-HEXOSAMINIDASE"/>
    <property type="match status" value="1"/>
</dbReference>
<evidence type="ECO:0000256" key="5">
    <source>
        <dbReference type="ARBA" id="ARBA00023295"/>
    </source>
</evidence>
<dbReference type="SUPFAM" id="SSF51445">
    <property type="entry name" value="(Trans)glycosidases"/>
    <property type="match status" value="1"/>
</dbReference>
<dbReference type="Pfam" id="PF00933">
    <property type="entry name" value="Glyco_hydro_3"/>
    <property type="match status" value="1"/>
</dbReference>
<dbReference type="InterPro" id="IPR050226">
    <property type="entry name" value="NagZ_Beta-hexosaminidase"/>
</dbReference>
<evidence type="ECO:0000256" key="4">
    <source>
        <dbReference type="ARBA" id="ARBA00022801"/>
    </source>
</evidence>
<dbReference type="EMBL" id="CWGJ01000001">
    <property type="protein sequence ID" value="CRX37489.1"/>
    <property type="molecule type" value="Genomic_DNA"/>
</dbReference>
<evidence type="ECO:0000313" key="7">
    <source>
        <dbReference type="EMBL" id="CRX37489.1"/>
    </source>
</evidence>
<dbReference type="InterPro" id="IPR036962">
    <property type="entry name" value="Glyco_hydro_3_N_sf"/>
</dbReference>